<dbReference type="Pfam" id="PF03732">
    <property type="entry name" value="Retrotrans_gag"/>
    <property type="match status" value="1"/>
</dbReference>
<accession>A0ABD1XQI1</accession>
<name>A0ABD1XQI1_9MARC</name>
<dbReference type="Proteomes" id="UP001605036">
    <property type="component" value="Unassembled WGS sequence"/>
</dbReference>
<sequence>MKYTGDSHAAEDGKIWLRQIYVASRQHGWSYEEVYENASILRRGTAAMWLSATERRLQDIREPARRWAKFNREFADRFIGASDTLLTSSRNQMSIRKFADRMQSLANRLANPLPDYMLREAFISGLKPVYRTHLIKRGPKNLDHAIAMAIDFQARYGDRDPYKESFFSGERNASGSEEDRRGKKVSFNLEENDFERRIMKGVKKHQDQLSVELKNLSTLIAGLGMRESKKEYYRSRPQTDGRTYTRSNTVLLDDHLQARDAATEEDREDELIPWNMLLGLDVLAPLQADILVSVKNIEYTHPNTFEKHRWPVTVEEITKNTNTSWAARGMIENDEEYEEKLEQFTRGEICVHCFEPDHESSECSFPRTLVPQEQRLTGSRISSKLRNWLIPRKISPIGRGRHQKESL</sequence>
<dbReference type="InterPro" id="IPR005162">
    <property type="entry name" value="Retrotrans_gag_dom"/>
</dbReference>
<evidence type="ECO:0000259" key="1">
    <source>
        <dbReference type="Pfam" id="PF03732"/>
    </source>
</evidence>
<gene>
    <name evidence="2" type="ORF">R1flu_022712</name>
</gene>
<evidence type="ECO:0000313" key="2">
    <source>
        <dbReference type="EMBL" id="KAL2611020.1"/>
    </source>
</evidence>
<dbReference type="AlphaFoldDB" id="A0ABD1XQI1"/>
<proteinExistence type="predicted"/>
<feature type="domain" description="Retrotransposon gag" evidence="1">
    <location>
        <begin position="42"/>
        <end position="128"/>
    </location>
</feature>
<comment type="caution">
    <text evidence="2">The sequence shown here is derived from an EMBL/GenBank/DDBJ whole genome shotgun (WGS) entry which is preliminary data.</text>
</comment>
<dbReference type="EMBL" id="JBHFFA010000007">
    <property type="protein sequence ID" value="KAL2611020.1"/>
    <property type="molecule type" value="Genomic_DNA"/>
</dbReference>
<evidence type="ECO:0000313" key="3">
    <source>
        <dbReference type="Proteomes" id="UP001605036"/>
    </source>
</evidence>
<keyword evidence="3" id="KW-1185">Reference proteome</keyword>
<protein>
    <recommendedName>
        <fullName evidence="1">Retrotransposon gag domain-containing protein</fullName>
    </recommendedName>
</protein>
<reference evidence="2 3" key="1">
    <citation type="submission" date="2024-09" db="EMBL/GenBank/DDBJ databases">
        <title>Chromosome-scale assembly of Riccia fluitans.</title>
        <authorList>
            <person name="Paukszto L."/>
            <person name="Sawicki J."/>
            <person name="Karawczyk K."/>
            <person name="Piernik-Szablinska J."/>
            <person name="Szczecinska M."/>
            <person name="Mazdziarz M."/>
        </authorList>
    </citation>
    <scope>NUCLEOTIDE SEQUENCE [LARGE SCALE GENOMIC DNA]</scope>
    <source>
        <strain evidence="2">Rf_01</strain>
        <tissue evidence="2">Aerial parts of the thallus</tissue>
    </source>
</reference>
<organism evidence="2 3">
    <name type="scientific">Riccia fluitans</name>
    <dbReference type="NCBI Taxonomy" id="41844"/>
    <lineage>
        <taxon>Eukaryota</taxon>
        <taxon>Viridiplantae</taxon>
        <taxon>Streptophyta</taxon>
        <taxon>Embryophyta</taxon>
        <taxon>Marchantiophyta</taxon>
        <taxon>Marchantiopsida</taxon>
        <taxon>Marchantiidae</taxon>
        <taxon>Marchantiales</taxon>
        <taxon>Ricciaceae</taxon>
        <taxon>Riccia</taxon>
    </lineage>
</organism>